<gene>
    <name evidence="2" type="ORF">AsAng_0021190</name>
</gene>
<evidence type="ECO:0000259" key="1">
    <source>
        <dbReference type="Pfam" id="PF14129"/>
    </source>
</evidence>
<evidence type="ECO:0000313" key="2">
    <source>
        <dbReference type="EMBL" id="BDS11405.1"/>
    </source>
</evidence>
<protein>
    <submittedName>
        <fullName evidence="2">DUF4296 domain-containing protein</fullName>
    </submittedName>
</protein>
<accession>A0A915YE17</accession>
<dbReference type="KEGG" id="aup:AsAng_0021190"/>
<dbReference type="Pfam" id="PF14129">
    <property type="entry name" value="DUF4296"/>
    <property type="match status" value="1"/>
</dbReference>
<feature type="domain" description="DUF4296" evidence="1">
    <location>
        <begin position="36"/>
        <end position="117"/>
    </location>
</feature>
<organism evidence="2 3">
    <name type="scientific">Aureispira anguillae</name>
    <dbReference type="NCBI Taxonomy" id="2864201"/>
    <lineage>
        <taxon>Bacteria</taxon>
        <taxon>Pseudomonadati</taxon>
        <taxon>Bacteroidota</taxon>
        <taxon>Saprospiria</taxon>
        <taxon>Saprospirales</taxon>
        <taxon>Saprospiraceae</taxon>
        <taxon>Aureispira</taxon>
    </lineage>
</organism>
<sequence length="127" mass="14608">MQLNRKILYKKMGSMAALVAILFSSCYQPIPKETPILSEDKIKLILRDIHLAEALLTEVADRRSKDSLARMYYGQIFKLHDVDQDEFDQSMHAYFTDPPALDSLYQEVISELAEEKKIAAEKKKADK</sequence>
<reference evidence="2" key="1">
    <citation type="submission" date="2022-09" db="EMBL/GenBank/DDBJ databases">
        <title>Aureispira anguillicida sp. nov., isolated from Leptocephalus of Japanese eel Anguilla japonica.</title>
        <authorList>
            <person name="Yuasa K."/>
            <person name="Mekata T."/>
            <person name="Ikunari K."/>
        </authorList>
    </citation>
    <scope>NUCLEOTIDE SEQUENCE</scope>
    <source>
        <strain evidence="2">EL160426</strain>
    </source>
</reference>
<evidence type="ECO:0000313" key="3">
    <source>
        <dbReference type="Proteomes" id="UP001060919"/>
    </source>
</evidence>
<proteinExistence type="predicted"/>
<dbReference type="Proteomes" id="UP001060919">
    <property type="component" value="Chromosome"/>
</dbReference>
<dbReference type="InterPro" id="IPR025381">
    <property type="entry name" value="DUF4296"/>
</dbReference>
<keyword evidence="3" id="KW-1185">Reference proteome</keyword>
<dbReference type="PROSITE" id="PS51257">
    <property type="entry name" value="PROKAR_LIPOPROTEIN"/>
    <property type="match status" value="1"/>
</dbReference>
<dbReference type="EMBL" id="AP026867">
    <property type="protein sequence ID" value="BDS11405.1"/>
    <property type="molecule type" value="Genomic_DNA"/>
</dbReference>
<dbReference type="AlphaFoldDB" id="A0A915YE17"/>
<name>A0A915YE17_9BACT</name>